<sequence length="302" mass="32031">MWSVWLLPLVLGGLALFAASLSAVVTRAEPGVAAVSAPLRDTVRLLLRQRHRVPRADTVLLRLGICGVPVAALLAATVVPVGGHVVADLAVGVVWFNAVEVLAWVLVWLVGWGSNSAYALVGGYRYLAQALAYELPLMFALTAPPLAAGTLRVGAIEQAQEPLWFVVWLPVAFVAYVVGIAGVTFWGPLSTPAGADLAGGVFAELSGVDELLLRAGRYLMLAAGAAFAVPMFLGGGHGPFLPAWAWWLVKTLAVIGLLVWLRRWPAVRPERLVTWGWLVLLPLVLLQVLVAGVVVVARGQGQ</sequence>
<feature type="transmembrane region" description="Helical" evidence="6">
    <location>
        <begin position="215"/>
        <end position="233"/>
    </location>
</feature>
<keyword evidence="5" id="KW-0520">NAD</keyword>
<organism evidence="7 8">
    <name type="scientific">Actinophytocola glycyrrhizae</name>
    <dbReference type="NCBI Taxonomy" id="2044873"/>
    <lineage>
        <taxon>Bacteria</taxon>
        <taxon>Bacillati</taxon>
        <taxon>Actinomycetota</taxon>
        <taxon>Actinomycetes</taxon>
        <taxon>Pseudonocardiales</taxon>
        <taxon>Pseudonocardiaceae</taxon>
    </lineage>
</organism>
<gene>
    <name evidence="7" type="ORF">ACFPCV_38205</name>
</gene>
<protein>
    <submittedName>
        <fullName evidence="7">Complex I subunit 1 family protein</fullName>
    </submittedName>
</protein>
<dbReference type="EMBL" id="JBHSIS010000028">
    <property type="protein sequence ID" value="MFC4859363.1"/>
    <property type="molecule type" value="Genomic_DNA"/>
</dbReference>
<dbReference type="RefSeq" id="WP_378062374.1">
    <property type="nucleotide sequence ID" value="NZ_JBHSIS010000028.1"/>
</dbReference>
<evidence type="ECO:0000256" key="4">
    <source>
        <dbReference type="ARBA" id="ARBA00023136"/>
    </source>
</evidence>
<keyword evidence="2 5" id="KW-0812">Transmembrane</keyword>
<evidence type="ECO:0000313" key="7">
    <source>
        <dbReference type="EMBL" id="MFC4859363.1"/>
    </source>
</evidence>
<accession>A0ABV9SES5</accession>
<dbReference type="InterPro" id="IPR001694">
    <property type="entry name" value="NADH_UbQ_OxRdtase_su1/FPO"/>
</dbReference>
<evidence type="ECO:0000256" key="5">
    <source>
        <dbReference type="RuleBase" id="RU000471"/>
    </source>
</evidence>
<feature type="transmembrane region" description="Helical" evidence="6">
    <location>
        <begin position="89"/>
        <end position="110"/>
    </location>
</feature>
<dbReference type="PANTHER" id="PTHR11432:SF3">
    <property type="entry name" value="NADH-UBIQUINONE OXIDOREDUCTASE CHAIN 1"/>
    <property type="match status" value="1"/>
</dbReference>
<evidence type="ECO:0000256" key="1">
    <source>
        <dbReference type="ARBA" id="ARBA00004141"/>
    </source>
</evidence>
<keyword evidence="3 6" id="KW-1133">Transmembrane helix</keyword>
<feature type="transmembrane region" description="Helical" evidence="6">
    <location>
        <begin position="273"/>
        <end position="297"/>
    </location>
</feature>
<evidence type="ECO:0000256" key="3">
    <source>
        <dbReference type="ARBA" id="ARBA00022989"/>
    </source>
</evidence>
<comment type="caution">
    <text evidence="7">The sequence shown here is derived from an EMBL/GenBank/DDBJ whole genome shotgun (WGS) entry which is preliminary data.</text>
</comment>
<dbReference type="Pfam" id="PF00146">
    <property type="entry name" value="NADHdh"/>
    <property type="match status" value="1"/>
</dbReference>
<comment type="subcellular location">
    <subcellularLocation>
        <location evidence="5">Cell membrane</location>
        <topology evidence="5">Multi-pass membrane protein</topology>
    </subcellularLocation>
    <subcellularLocation>
        <location evidence="1">Membrane</location>
        <topology evidence="1">Multi-pass membrane protein</topology>
    </subcellularLocation>
</comment>
<feature type="transmembrane region" description="Helical" evidence="6">
    <location>
        <begin position="163"/>
        <end position="187"/>
    </location>
</feature>
<keyword evidence="4 6" id="KW-0472">Membrane</keyword>
<feature type="transmembrane region" description="Helical" evidence="6">
    <location>
        <begin position="240"/>
        <end position="261"/>
    </location>
</feature>
<proteinExistence type="inferred from homology"/>
<name>A0ABV9SES5_9PSEU</name>
<dbReference type="PANTHER" id="PTHR11432">
    <property type="entry name" value="NADH DEHYDROGENASE SUBUNIT 1"/>
    <property type="match status" value="1"/>
</dbReference>
<keyword evidence="8" id="KW-1185">Reference proteome</keyword>
<reference evidence="8" key="1">
    <citation type="journal article" date="2019" name="Int. J. Syst. Evol. Microbiol.">
        <title>The Global Catalogue of Microorganisms (GCM) 10K type strain sequencing project: providing services to taxonomists for standard genome sequencing and annotation.</title>
        <authorList>
            <consortium name="The Broad Institute Genomics Platform"/>
            <consortium name="The Broad Institute Genome Sequencing Center for Infectious Disease"/>
            <person name="Wu L."/>
            <person name="Ma J."/>
        </authorList>
    </citation>
    <scope>NUCLEOTIDE SEQUENCE [LARGE SCALE GENOMIC DNA]</scope>
    <source>
        <strain evidence="8">ZS-22-S1</strain>
    </source>
</reference>
<evidence type="ECO:0000256" key="6">
    <source>
        <dbReference type="SAM" id="Phobius"/>
    </source>
</evidence>
<evidence type="ECO:0000256" key="2">
    <source>
        <dbReference type="ARBA" id="ARBA00022692"/>
    </source>
</evidence>
<comment type="similarity">
    <text evidence="5">Belongs to the complex I subunit 1 family.</text>
</comment>
<evidence type="ECO:0000313" key="8">
    <source>
        <dbReference type="Proteomes" id="UP001595859"/>
    </source>
</evidence>
<feature type="transmembrane region" description="Helical" evidence="6">
    <location>
        <begin position="58"/>
        <end position="82"/>
    </location>
</feature>
<feature type="transmembrane region" description="Helical" evidence="6">
    <location>
        <begin position="130"/>
        <end position="151"/>
    </location>
</feature>
<dbReference type="Proteomes" id="UP001595859">
    <property type="component" value="Unassembled WGS sequence"/>
</dbReference>